<comment type="caution">
    <text evidence="8">The sequence shown here is derived from an EMBL/GenBank/DDBJ whole genome shotgun (WGS) entry which is preliminary data.</text>
</comment>
<dbReference type="PANTHER" id="PTHR43884:SF20">
    <property type="entry name" value="ACYL-COA DEHYDROGENASE FADE28"/>
    <property type="match status" value="1"/>
</dbReference>
<dbReference type="InterPro" id="IPR013786">
    <property type="entry name" value="AcylCoA_DH/ox_N"/>
</dbReference>
<dbReference type="Pfam" id="PF00441">
    <property type="entry name" value="Acyl-CoA_dh_1"/>
    <property type="match status" value="1"/>
</dbReference>
<sequence length="337" mass="35098">MHFALSEDQVLLQRTTEEISAQLFSNPSVPDLLTGGTALRAAVWKTLVELDLVGLLIPEEYGGGGGSVLDACLVAEVLGRHIAPVPYVGTAIAAASLLRFAGGPAADLARLAAGEAHSVLLGSTLEVPEGTATIAFDWSAGARGVALSSDGVAAAHELSGAVPFEGIDPLHPLSRVQPIPAVVATDDGDRRAWAAAWVGAAAFLLGLADGALKQAVDYARQREQYGHPIGSFQSIQHLCAEMLFRVESSRSITYGASWAVDHAPIDEVERLASAAKFYAGSAAVEVCETAIQILGGIGVTQEHSAHFRLRSAHLFHSAFGGSDAPLLLLADRALETV</sequence>
<evidence type="ECO:0000256" key="5">
    <source>
        <dbReference type="ARBA" id="ARBA00023002"/>
    </source>
</evidence>
<dbReference type="Proteomes" id="UP000565715">
    <property type="component" value="Unassembled WGS sequence"/>
</dbReference>
<dbReference type="GO" id="GO:0050660">
    <property type="term" value="F:flavin adenine dinucleotide binding"/>
    <property type="evidence" value="ECO:0007669"/>
    <property type="project" value="InterPro"/>
</dbReference>
<evidence type="ECO:0000256" key="4">
    <source>
        <dbReference type="ARBA" id="ARBA00022827"/>
    </source>
</evidence>
<dbReference type="SUPFAM" id="SSF47203">
    <property type="entry name" value="Acyl-CoA dehydrogenase C-terminal domain-like"/>
    <property type="match status" value="1"/>
</dbReference>
<evidence type="ECO:0000313" key="9">
    <source>
        <dbReference type="Proteomes" id="UP000565715"/>
    </source>
</evidence>
<evidence type="ECO:0000256" key="2">
    <source>
        <dbReference type="ARBA" id="ARBA00009347"/>
    </source>
</evidence>
<evidence type="ECO:0000256" key="3">
    <source>
        <dbReference type="ARBA" id="ARBA00022630"/>
    </source>
</evidence>
<dbReference type="RefSeq" id="WP_068037571.1">
    <property type="nucleotide sequence ID" value="NZ_JAAXOO010000001.1"/>
</dbReference>
<keyword evidence="5" id="KW-0560">Oxidoreductase</keyword>
<dbReference type="PANTHER" id="PTHR43884">
    <property type="entry name" value="ACYL-COA DEHYDROGENASE"/>
    <property type="match status" value="1"/>
</dbReference>
<dbReference type="AlphaFoldDB" id="A0A846XA25"/>
<comment type="cofactor">
    <cofactor evidence="1">
        <name>FAD</name>
        <dbReference type="ChEBI" id="CHEBI:57692"/>
    </cofactor>
</comment>
<protein>
    <submittedName>
        <fullName evidence="8">Acyl-CoA/acyl-ACP dehydrogenase</fullName>
    </submittedName>
</protein>
<comment type="similarity">
    <text evidence="2">Belongs to the acyl-CoA dehydrogenase family.</text>
</comment>
<dbReference type="Gene3D" id="1.10.540.10">
    <property type="entry name" value="Acyl-CoA dehydrogenase/oxidase, N-terminal domain"/>
    <property type="match status" value="1"/>
</dbReference>
<gene>
    <name evidence="8" type="ORF">HGA13_06930</name>
</gene>
<keyword evidence="3" id="KW-0285">Flavoprotein</keyword>
<dbReference type="InterPro" id="IPR037069">
    <property type="entry name" value="AcylCoA_DH/ox_N_sf"/>
</dbReference>
<organism evidence="8 9">
    <name type="scientific">Nocardia speluncae</name>
    <dbReference type="NCBI Taxonomy" id="419477"/>
    <lineage>
        <taxon>Bacteria</taxon>
        <taxon>Bacillati</taxon>
        <taxon>Actinomycetota</taxon>
        <taxon>Actinomycetes</taxon>
        <taxon>Mycobacteriales</taxon>
        <taxon>Nocardiaceae</taxon>
        <taxon>Nocardia</taxon>
    </lineage>
</organism>
<keyword evidence="9" id="KW-1185">Reference proteome</keyword>
<reference evidence="8 9" key="1">
    <citation type="submission" date="2020-04" db="EMBL/GenBank/DDBJ databases">
        <title>MicrobeNet Type strains.</title>
        <authorList>
            <person name="Nicholson A.C."/>
        </authorList>
    </citation>
    <scope>NUCLEOTIDE SEQUENCE [LARGE SCALE GENOMIC DNA]</scope>
    <source>
        <strain evidence="8 9">DSM 45078</strain>
    </source>
</reference>
<keyword evidence="4" id="KW-0274">FAD</keyword>
<feature type="domain" description="Acyl-CoA dehydrogenase/oxidase N-terminal" evidence="7">
    <location>
        <begin position="7"/>
        <end position="100"/>
    </location>
</feature>
<name>A0A846XA25_9NOCA</name>
<dbReference type="SUPFAM" id="SSF56645">
    <property type="entry name" value="Acyl-CoA dehydrogenase NM domain-like"/>
    <property type="match status" value="1"/>
</dbReference>
<evidence type="ECO:0000259" key="6">
    <source>
        <dbReference type="Pfam" id="PF00441"/>
    </source>
</evidence>
<evidence type="ECO:0000256" key="1">
    <source>
        <dbReference type="ARBA" id="ARBA00001974"/>
    </source>
</evidence>
<dbReference type="InterPro" id="IPR036250">
    <property type="entry name" value="AcylCo_DH-like_C"/>
</dbReference>
<proteinExistence type="inferred from homology"/>
<feature type="domain" description="Acyl-CoA dehydrogenase/oxidase C-terminal" evidence="6">
    <location>
        <begin position="200"/>
        <end position="332"/>
    </location>
</feature>
<dbReference type="InterPro" id="IPR009100">
    <property type="entry name" value="AcylCoA_DH/oxidase_NM_dom_sf"/>
</dbReference>
<dbReference type="Gene3D" id="1.20.140.10">
    <property type="entry name" value="Butyryl-CoA Dehydrogenase, subunit A, domain 3"/>
    <property type="match status" value="1"/>
</dbReference>
<evidence type="ECO:0000313" key="8">
    <source>
        <dbReference type="EMBL" id="NKY32812.1"/>
    </source>
</evidence>
<dbReference type="EMBL" id="JAAXOO010000001">
    <property type="protein sequence ID" value="NKY32812.1"/>
    <property type="molecule type" value="Genomic_DNA"/>
</dbReference>
<dbReference type="Pfam" id="PF02771">
    <property type="entry name" value="Acyl-CoA_dh_N"/>
    <property type="match status" value="1"/>
</dbReference>
<dbReference type="GO" id="GO:0003995">
    <property type="term" value="F:acyl-CoA dehydrogenase activity"/>
    <property type="evidence" value="ECO:0007669"/>
    <property type="project" value="TreeGrafter"/>
</dbReference>
<evidence type="ECO:0000259" key="7">
    <source>
        <dbReference type="Pfam" id="PF02771"/>
    </source>
</evidence>
<accession>A0A846XA25</accession>
<dbReference type="InterPro" id="IPR009075">
    <property type="entry name" value="AcylCo_DH/oxidase_C"/>
</dbReference>